<dbReference type="Gene3D" id="3.40.50.720">
    <property type="entry name" value="NAD(P)-binding Rossmann-like Domain"/>
    <property type="match status" value="1"/>
</dbReference>
<comment type="similarity">
    <text evidence="1">Belongs to the short-chain dehydrogenases/reductases (SDR) family.</text>
</comment>
<dbReference type="CDD" id="cd05233">
    <property type="entry name" value="SDR_c"/>
    <property type="match status" value="1"/>
</dbReference>
<dbReference type="Proteomes" id="UP000196118">
    <property type="component" value="Chromosome"/>
</dbReference>
<dbReference type="PANTHER" id="PTHR43477">
    <property type="entry name" value="DIHYDROANTICAPSIN 7-DEHYDROGENASE"/>
    <property type="match status" value="1"/>
</dbReference>
<accession>A0A1Y0VVH1</accession>
<dbReference type="InterPro" id="IPR036291">
    <property type="entry name" value="NAD(P)-bd_dom_sf"/>
</dbReference>
<dbReference type="RefSeq" id="WP_061812056.1">
    <property type="nucleotide sequence ID" value="NZ_CP085178.1"/>
</dbReference>
<dbReference type="Pfam" id="PF13561">
    <property type="entry name" value="adh_short_C2"/>
    <property type="match status" value="1"/>
</dbReference>
<dbReference type="PANTHER" id="PTHR43477:SF1">
    <property type="entry name" value="DIHYDROANTICAPSIN 7-DEHYDROGENASE"/>
    <property type="match status" value="1"/>
</dbReference>
<dbReference type="GO" id="GO:0008206">
    <property type="term" value="P:bile acid metabolic process"/>
    <property type="evidence" value="ECO:0007669"/>
    <property type="project" value="UniProtKB-ARBA"/>
</dbReference>
<dbReference type="AlphaFoldDB" id="A0A1Y0VVH1"/>
<dbReference type="EC" id="1.1.1.100" evidence="3"/>
<dbReference type="EMBL" id="CP021474">
    <property type="protein sequence ID" value="ARW19829.1"/>
    <property type="molecule type" value="Genomic_DNA"/>
</dbReference>
<dbReference type="NCBIfam" id="NF005118">
    <property type="entry name" value="PRK06550.1"/>
    <property type="match status" value="1"/>
</dbReference>
<sequence>MVNYPELKNKYVLLTGANSGIGLAQAREFLGQGAKVVGLDCNVDQMQQLKAIYTTNFGYYQVDLTDEKQLDTVIGKISKVDILLNTAGVLDDYQPIETTSINLWQKILATNVTTMFNVTKKILPLLAEGSVIVNMASIAGMVAGGGGIAYTTSKHAVIGFTKQLALDLAERGIRVNGIAPGCIDTPMNAKDFANGGKMAKSVAKEVPIKRWAEAEEVARVATFLASNGASYLQGTIIPVDGGWITK</sequence>
<evidence type="ECO:0000256" key="2">
    <source>
        <dbReference type="ARBA" id="ARBA00023002"/>
    </source>
</evidence>
<organism evidence="3 4">
    <name type="scientific">Pediococcus pentosaceus</name>
    <dbReference type="NCBI Taxonomy" id="1255"/>
    <lineage>
        <taxon>Bacteria</taxon>
        <taxon>Bacillati</taxon>
        <taxon>Bacillota</taxon>
        <taxon>Bacilli</taxon>
        <taxon>Lactobacillales</taxon>
        <taxon>Lactobacillaceae</taxon>
        <taxon>Pediococcus</taxon>
    </lineage>
</organism>
<dbReference type="InterPro" id="IPR051122">
    <property type="entry name" value="SDR_DHRS6-like"/>
</dbReference>
<evidence type="ECO:0000313" key="4">
    <source>
        <dbReference type="Proteomes" id="UP000196118"/>
    </source>
</evidence>
<dbReference type="PROSITE" id="PS00061">
    <property type="entry name" value="ADH_SHORT"/>
    <property type="match status" value="1"/>
</dbReference>
<dbReference type="PRINTS" id="PR00081">
    <property type="entry name" value="GDHRDH"/>
</dbReference>
<dbReference type="SUPFAM" id="SSF51735">
    <property type="entry name" value="NAD(P)-binding Rossmann-fold domains"/>
    <property type="match status" value="1"/>
</dbReference>
<evidence type="ECO:0000313" key="3">
    <source>
        <dbReference type="EMBL" id="ARW19829.1"/>
    </source>
</evidence>
<protein>
    <submittedName>
        <fullName evidence="3">3-oxoacyl-[acyl-carrier-protein] reductase</fullName>
        <ecNumber evidence="3">1.1.1.100</ecNumber>
    </submittedName>
</protein>
<evidence type="ECO:0000256" key="1">
    <source>
        <dbReference type="ARBA" id="ARBA00006484"/>
    </source>
</evidence>
<proteinExistence type="inferred from homology"/>
<dbReference type="InterPro" id="IPR020904">
    <property type="entry name" value="Sc_DH/Rdtase_CS"/>
</dbReference>
<keyword evidence="2 3" id="KW-0560">Oxidoreductase</keyword>
<dbReference type="FunFam" id="3.40.50.720:FF:000084">
    <property type="entry name" value="Short-chain dehydrogenase reductase"/>
    <property type="match status" value="1"/>
</dbReference>
<gene>
    <name evidence="3" type="ORF">S100892_01256</name>
</gene>
<dbReference type="PRINTS" id="PR00080">
    <property type="entry name" value="SDRFAMILY"/>
</dbReference>
<name>A0A1Y0VVH1_PEDPE</name>
<dbReference type="GO" id="GO:0004316">
    <property type="term" value="F:3-oxoacyl-[acyl-carrier-protein] reductase (NADPH) activity"/>
    <property type="evidence" value="ECO:0007669"/>
    <property type="project" value="UniProtKB-EC"/>
</dbReference>
<dbReference type="InterPro" id="IPR002347">
    <property type="entry name" value="SDR_fam"/>
</dbReference>
<reference evidence="3 4" key="1">
    <citation type="submission" date="2017-05" db="EMBL/GenBank/DDBJ databases">
        <title>Genome sequence of Pediococcus pentosaceus strain SRCM100892.</title>
        <authorList>
            <person name="Cho S.H."/>
        </authorList>
    </citation>
    <scope>NUCLEOTIDE SEQUENCE [LARGE SCALE GENOMIC DNA]</scope>
    <source>
        <strain evidence="3 4">SRCM100892</strain>
    </source>
</reference>